<dbReference type="SUPFAM" id="SSF53335">
    <property type="entry name" value="S-adenosyl-L-methionine-dependent methyltransferases"/>
    <property type="match status" value="1"/>
</dbReference>
<evidence type="ECO:0000313" key="3">
    <source>
        <dbReference type="EMBL" id="CAG5119153.1"/>
    </source>
</evidence>
<dbReference type="Pfam" id="PF08241">
    <property type="entry name" value="Methyltransf_11"/>
    <property type="match status" value="1"/>
</dbReference>
<dbReference type="InterPro" id="IPR029063">
    <property type="entry name" value="SAM-dependent_MTases_sf"/>
</dbReference>
<comment type="caution">
    <text evidence="3">The sequence shown here is derived from an EMBL/GenBank/DDBJ whole genome shotgun (WGS) entry which is preliminary data.</text>
</comment>
<feature type="compositionally biased region" description="Basic and acidic residues" evidence="1">
    <location>
        <begin position="1"/>
        <end position="11"/>
    </location>
</feature>
<sequence length="212" mass="23580">MSETHLGHLMERPNITNKQKNYNTPGHALQYELTAEVLQYQAPRYCADLLAGLLVNVRAHAKVLDAAAGSGHVGVELSKRGFNNITAQDGSFCMLDLCREKGVYRNYMCCLIESDGRLPIDDGVYDAVTVSGAIMEHHLPQSCQAEFARVVKPGGYIITAYDSDILDSDYGRLWEKETRRLLEDGVCSLYAKVIVPNYLKDKKGVINILQVL</sequence>
<reference evidence="3" key="1">
    <citation type="submission" date="2021-04" db="EMBL/GenBank/DDBJ databases">
        <authorList>
            <consortium name="Molecular Ecology Group"/>
        </authorList>
    </citation>
    <scope>NUCLEOTIDE SEQUENCE</scope>
</reference>
<dbReference type="PANTHER" id="PTHR43591:SF101">
    <property type="entry name" value="METHYLTRANSFERASE-LIKE PROTEIN 27"/>
    <property type="match status" value="1"/>
</dbReference>
<evidence type="ECO:0000256" key="1">
    <source>
        <dbReference type="SAM" id="MobiDB-lite"/>
    </source>
</evidence>
<dbReference type="Gene3D" id="3.40.50.150">
    <property type="entry name" value="Vaccinia Virus protein VP39"/>
    <property type="match status" value="1"/>
</dbReference>
<name>A0A8S3YQU7_9EUPU</name>
<dbReference type="PANTHER" id="PTHR43591">
    <property type="entry name" value="METHYLTRANSFERASE"/>
    <property type="match status" value="1"/>
</dbReference>
<protein>
    <recommendedName>
        <fullName evidence="2">Methyltransferase type 11 domain-containing protein</fullName>
    </recommendedName>
</protein>
<dbReference type="AlphaFoldDB" id="A0A8S3YQU7"/>
<gene>
    <name evidence="3" type="ORF">CUNI_LOCUS4711</name>
</gene>
<dbReference type="Proteomes" id="UP000678393">
    <property type="component" value="Unassembled WGS sequence"/>
</dbReference>
<accession>A0A8S3YQU7</accession>
<organism evidence="3 4">
    <name type="scientific">Candidula unifasciata</name>
    <dbReference type="NCBI Taxonomy" id="100452"/>
    <lineage>
        <taxon>Eukaryota</taxon>
        <taxon>Metazoa</taxon>
        <taxon>Spiralia</taxon>
        <taxon>Lophotrochozoa</taxon>
        <taxon>Mollusca</taxon>
        <taxon>Gastropoda</taxon>
        <taxon>Heterobranchia</taxon>
        <taxon>Euthyneura</taxon>
        <taxon>Panpulmonata</taxon>
        <taxon>Eupulmonata</taxon>
        <taxon>Stylommatophora</taxon>
        <taxon>Helicina</taxon>
        <taxon>Helicoidea</taxon>
        <taxon>Geomitridae</taxon>
        <taxon>Candidula</taxon>
    </lineage>
</organism>
<dbReference type="EMBL" id="CAJHNH020000664">
    <property type="protein sequence ID" value="CAG5119153.1"/>
    <property type="molecule type" value="Genomic_DNA"/>
</dbReference>
<evidence type="ECO:0000259" key="2">
    <source>
        <dbReference type="Pfam" id="PF08241"/>
    </source>
</evidence>
<dbReference type="CDD" id="cd02440">
    <property type="entry name" value="AdoMet_MTases"/>
    <property type="match status" value="1"/>
</dbReference>
<proteinExistence type="predicted"/>
<feature type="region of interest" description="Disordered" evidence="1">
    <location>
        <begin position="1"/>
        <end position="21"/>
    </location>
</feature>
<dbReference type="InterPro" id="IPR013216">
    <property type="entry name" value="Methyltransf_11"/>
</dbReference>
<keyword evidence="4" id="KW-1185">Reference proteome</keyword>
<dbReference type="GO" id="GO:0008757">
    <property type="term" value="F:S-adenosylmethionine-dependent methyltransferase activity"/>
    <property type="evidence" value="ECO:0007669"/>
    <property type="project" value="InterPro"/>
</dbReference>
<dbReference type="OrthoDB" id="3647at2759"/>
<evidence type="ECO:0000313" key="4">
    <source>
        <dbReference type="Proteomes" id="UP000678393"/>
    </source>
</evidence>
<feature type="domain" description="Methyltransferase type 11" evidence="2">
    <location>
        <begin position="64"/>
        <end position="158"/>
    </location>
</feature>